<protein>
    <submittedName>
        <fullName evidence="2">Permease</fullName>
    </submittedName>
</protein>
<comment type="caution">
    <text evidence="2">The sequence shown here is derived from an EMBL/GenBank/DDBJ whole genome shotgun (WGS) entry which is preliminary data.</text>
</comment>
<dbReference type="PATRIC" id="fig|889306.3.peg.248"/>
<dbReference type="EMBL" id="JXRP01000006">
    <property type="protein sequence ID" value="KIL51874.1"/>
    <property type="molecule type" value="Genomic_DNA"/>
</dbReference>
<dbReference type="PANTHER" id="PTHR43265">
    <property type="entry name" value="ESTERASE ESTD"/>
    <property type="match status" value="1"/>
</dbReference>
<dbReference type="AlphaFoldDB" id="A0A0C2SD32"/>
<feature type="domain" description="Serine aminopeptidase S33" evidence="1">
    <location>
        <begin position="35"/>
        <end position="149"/>
    </location>
</feature>
<dbReference type="RefSeq" id="WP_041085621.1">
    <property type="nucleotide sequence ID" value="NZ_JXRP01000006.1"/>
</dbReference>
<keyword evidence="3" id="KW-1185">Reference proteome</keyword>
<evidence type="ECO:0000313" key="2">
    <source>
        <dbReference type="EMBL" id="KIL51874.1"/>
    </source>
</evidence>
<evidence type="ECO:0000313" key="3">
    <source>
        <dbReference type="Proteomes" id="UP000031938"/>
    </source>
</evidence>
<dbReference type="Pfam" id="PF12146">
    <property type="entry name" value="Hydrolase_4"/>
    <property type="match status" value="1"/>
</dbReference>
<dbReference type="GO" id="GO:0052689">
    <property type="term" value="F:carboxylic ester hydrolase activity"/>
    <property type="evidence" value="ECO:0007669"/>
    <property type="project" value="TreeGrafter"/>
</dbReference>
<dbReference type="InterPro" id="IPR022742">
    <property type="entry name" value="Hydrolase_4"/>
</dbReference>
<organism evidence="2 3">
    <name type="scientific">Jeotgalibacillus soli</name>
    <dbReference type="NCBI Taxonomy" id="889306"/>
    <lineage>
        <taxon>Bacteria</taxon>
        <taxon>Bacillati</taxon>
        <taxon>Bacillota</taxon>
        <taxon>Bacilli</taxon>
        <taxon>Bacillales</taxon>
        <taxon>Caryophanaceae</taxon>
        <taxon>Jeotgalibacillus</taxon>
    </lineage>
</organism>
<evidence type="ECO:0000259" key="1">
    <source>
        <dbReference type="Pfam" id="PF12146"/>
    </source>
</evidence>
<accession>A0A0C2SD32</accession>
<gene>
    <name evidence="2" type="ORF">KP78_02440</name>
</gene>
<reference evidence="2 3" key="1">
    <citation type="submission" date="2015-01" db="EMBL/GenBank/DDBJ databases">
        <title>Genome sequencing of Jeotgalibacillus soli.</title>
        <authorList>
            <person name="Goh K.M."/>
            <person name="Chan K.-G."/>
            <person name="Yaakop A.S."/>
            <person name="Ee R."/>
            <person name="Gan H.M."/>
            <person name="Chan C.S."/>
        </authorList>
    </citation>
    <scope>NUCLEOTIDE SEQUENCE [LARGE SCALE GENOMIC DNA]</scope>
    <source>
        <strain evidence="2 3">P9</strain>
    </source>
</reference>
<dbReference type="SUPFAM" id="SSF53474">
    <property type="entry name" value="alpha/beta-Hydrolases"/>
    <property type="match status" value="1"/>
</dbReference>
<dbReference type="OrthoDB" id="252464at2"/>
<dbReference type="STRING" id="889306.KP78_02440"/>
<dbReference type="InterPro" id="IPR053145">
    <property type="entry name" value="AB_hydrolase_Est10"/>
</dbReference>
<sequence>MKKQVNINWGKKNLTATVQFPHSYNLKNENKQYPIMIICHGFIGSRIGVDRLFVKSSEELSAKESIVLRFDYAGCGESDGNYGENRLQDFIEQTIAVIDFAAKIEKVDTENLVLIGHSLGGAVAVLTAARDQRVKKLILWGAVANPYNDITNIVGVKEVEGLQEAAELDYLGYSLTKNFFRSLLKYRPLRETSKFAGDVLIVHGTEDEDIPFQYLNDYDEAFQARAFGTCEKKAVEGANHTFSSRDGYTQLIHATINWLGSKEVLAERERTHAMT</sequence>
<dbReference type="PANTHER" id="PTHR43265:SF1">
    <property type="entry name" value="ESTERASE ESTD"/>
    <property type="match status" value="1"/>
</dbReference>
<name>A0A0C2SD32_9BACL</name>
<dbReference type="InterPro" id="IPR029058">
    <property type="entry name" value="AB_hydrolase_fold"/>
</dbReference>
<dbReference type="Proteomes" id="UP000031938">
    <property type="component" value="Unassembled WGS sequence"/>
</dbReference>
<dbReference type="Gene3D" id="3.40.50.1820">
    <property type="entry name" value="alpha/beta hydrolase"/>
    <property type="match status" value="1"/>
</dbReference>
<proteinExistence type="predicted"/>